<dbReference type="GO" id="GO:0008757">
    <property type="term" value="F:S-adenosylmethionine-dependent methyltransferase activity"/>
    <property type="evidence" value="ECO:0007669"/>
    <property type="project" value="InterPro"/>
</dbReference>
<dbReference type="GO" id="GO:0009312">
    <property type="term" value="P:oligosaccharide biosynthetic process"/>
    <property type="evidence" value="ECO:0007669"/>
    <property type="project" value="InterPro"/>
</dbReference>
<name>A0A6S7AFD1_9BURK</name>
<dbReference type="PANTHER" id="PTHR43464">
    <property type="entry name" value="METHYLTRANSFERASE"/>
    <property type="match status" value="1"/>
</dbReference>
<evidence type="ECO:0000256" key="2">
    <source>
        <dbReference type="ARBA" id="ARBA00022679"/>
    </source>
</evidence>
<keyword evidence="5" id="KW-1185">Reference proteome</keyword>
<dbReference type="GO" id="GO:0032259">
    <property type="term" value="P:methylation"/>
    <property type="evidence" value="ECO:0007669"/>
    <property type="project" value="UniProtKB-KW"/>
</dbReference>
<evidence type="ECO:0000313" key="5">
    <source>
        <dbReference type="Proteomes" id="UP000494214"/>
    </source>
</evidence>
<organism evidence="4 5">
    <name type="scientific">Achromobacter animicus</name>
    <dbReference type="NCBI Taxonomy" id="1389935"/>
    <lineage>
        <taxon>Bacteria</taxon>
        <taxon>Pseudomonadati</taxon>
        <taxon>Pseudomonadota</taxon>
        <taxon>Betaproteobacteria</taxon>
        <taxon>Burkholderiales</taxon>
        <taxon>Alcaligenaceae</taxon>
        <taxon>Achromobacter</taxon>
    </lineage>
</organism>
<gene>
    <name evidence="4" type="ORF">LMG26690_04676</name>
</gene>
<protein>
    <recommendedName>
        <fullName evidence="6">Trans-aconitate 2-methyltransferase</fullName>
    </recommendedName>
</protein>
<keyword evidence="3" id="KW-0949">S-adenosyl-L-methionine</keyword>
<dbReference type="SUPFAM" id="SSF53335">
    <property type="entry name" value="S-adenosyl-L-methionine-dependent methyltransferases"/>
    <property type="match status" value="1"/>
</dbReference>
<sequence length="201" mass="22056">MGSVAVDHFERLYQADPDPWRVASAWYERRKRGLLLAALGRECYRHALEPGCGTGELTRCLALRCARVCAVDAAPAATARCSARVAGEGMDHVQVLTLDLPRQWPETPAAGFDLIVLSEVAYYLDGAALCRFLSAVDASLAPDGEIVACHWRPDFDDRLQNTDALHAAIGALPGLSRSVHHVEDEFRLDAWRRHPQSGSHS</sequence>
<keyword evidence="1" id="KW-0489">Methyltransferase</keyword>
<evidence type="ECO:0008006" key="6">
    <source>
        <dbReference type="Google" id="ProtNLM"/>
    </source>
</evidence>
<dbReference type="Proteomes" id="UP000494214">
    <property type="component" value="Unassembled WGS sequence"/>
</dbReference>
<dbReference type="AlphaFoldDB" id="A0A6S7AFD1"/>
<dbReference type="InterPro" id="IPR029063">
    <property type="entry name" value="SAM-dependent_MTases_sf"/>
</dbReference>
<evidence type="ECO:0000256" key="1">
    <source>
        <dbReference type="ARBA" id="ARBA00022603"/>
    </source>
</evidence>
<accession>A0A6S7AFD1</accession>
<evidence type="ECO:0000256" key="3">
    <source>
        <dbReference type="ARBA" id="ARBA00022691"/>
    </source>
</evidence>
<evidence type="ECO:0000313" key="4">
    <source>
        <dbReference type="EMBL" id="CAB3729789.1"/>
    </source>
</evidence>
<dbReference type="PANTHER" id="PTHR43464:SF19">
    <property type="entry name" value="UBIQUINONE BIOSYNTHESIS O-METHYLTRANSFERASE, MITOCHONDRIAL"/>
    <property type="match status" value="1"/>
</dbReference>
<dbReference type="EMBL" id="CADIJM010000014">
    <property type="protein sequence ID" value="CAB3729789.1"/>
    <property type="molecule type" value="Genomic_DNA"/>
</dbReference>
<dbReference type="Pfam" id="PF05401">
    <property type="entry name" value="NodS"/>
    <property type="match status" value="1"/>
</dbReference>
<reference evidence="4 5" key="1">
    <citation type="submission" date="2020-04" db="EMBL/GenBank/DDBJ databases">
        <authorList>
            <person name="De Canck E."/>
        </authorList>
    </citation>
    <scope>NUCLEOTIDE SEQUENCE [LARGE SCALE GENOMIC DNA]</scope>
    <source>
        <strain evidence="4 5">LMG 26690</strain>
    </source>
</reference>
<dbReference type="RefSeq" id="WP_175125264.1">
    <property type="nucleotide sequence ID" value="NZ_CADIJM010000014.1"/>
</dbReference>
<dbReference type="InterPro" id="IPR008715">
    <property type="entry name" value="SAM-MeTfrase_NodS-like"/>
</dbReference>
<dbReference type="CDD" id="cd02440">
    <property type="entry name" value="AdoMet_MTases"/>
    <property type="match status" value="1"/>
</dbReference>
<proteinExistence type="predicted"/>
<keyword evidence="2" id="KW-0808">Transferase</keyword>
<dbReference type="Gene3D" id="3.40.50.150">
    <property type="entry name" value="Vaccinia Virus protein VP39"/>
    <property type="match status" value="1"/>
</dbReference>